<dbReference type="RefSeq" id="WP_078817179.1">
    <property type="nucleotide sequence ID" value="NZ_FUYJ01000002.1"/>
</dbReference>
<dbReference type="Gene3D" id="1.25.40.20">
    <property type="entry name" value="Ankyrin repeat-containing domain"/>
    <property type="match status" value="1"/>
</dbReference>
<evidence type="ECO:0000313" key="1">
    <source>
        <dbReference type="EMBL" id="SKA95099.1"/>
    </source>
</evidence>
<dbReference type="SUPFAM" id="SSF48403">
    <property type="entry name" value="Ankyrin repeat"/>
    <property type="match status" value="1"/>
</dbReference>
<name>A0A1T4XZX7_9BACL</name>
<dbReference type="EMBL" id="FUYJ01000002">
    <property type="protein sequence ID" value="SKA95099.1"/>
    <property type="molecule type" value="Genomic_DNA"/>
</dbReference>
<reference evidence="2" key="1">
    <citation type="submission" date="2017-02" db="EMBL/GenBank/DDBJ databases">
        <authorList>
            <person name="Varghese N."/>
            <person name="Submissions S."/>
        </authorList>
    </citation>
    <scope>NUCLEOTIDE SEQUENCE [LARGE SCALE GENOMIC DNA]</scope>
    <source>
        <strain evidence="2">DSM 23966</strain>
    </source>
</reference>
<keyword evidence="2" id="KW-1185">Reference proteome</keyword>
<sequence>MRAEGEKKQPIDQGLVRQYLIATHGNFEKVQKLIEKEPDLVHAVMNWGGDDWESGLGAAAHTGNRDIAEYLVAKGARMDIFAAAMLGELEIVQSMLKWYPDWRELKGPHGIPLLRHAVVGGDQAQHVVDYLQTMKEEAVQCK</sequence>
<dbReference type="InterPro" id="IPR036770">
    <property type="entry name" value="Ankyrin_rpt-contain_sf"/>
</dbReference>
<dbReference type="Proteomes" id="UP000190042">
    <property type="component" value="Unassembled WGS sequence"/>
</dbReference>
<evidence type="ECO:0000313" key="2">
    <source>
        <dbReference type="Proteomes" id="UP000190042"/>
    </source>
</evidence>
<gene>
    <name evidence="1" type="ORF">SAMN04244570_1544</name>
</gene>
<organism evidence="1 2">
    <name type="scientific">Sporosarcina newyorkensis</name>
    <dbReference type="NCBI Taxonomy" id="759851"/>
    <lineage>
        <taxon>Bacteria</taxon>
        <taxon>Bacillati</taxon>
        <taxon>Bacillota</taxon>
        <taxon>Bacilli</taxon>
        <taxon>Bacillales</taxon>
        <taxon>Caryophanaceae</taxon>
        <taxon>Sporosarcina</taxon>
    </lineage>
</organism>
<proteinExistence type="predicted"/>
<evidence type="ECO:0008006" key="3">
    <source>
        <dbReference type="Google" id="ProtNLM"/>
    </source>
</evidence>
<accession>A0A1T4XZX7</accession>
<dbReference type="AlphaFoldDB" id="A0A1T4XZX7"/>
<protein>
    <recommendedName>
        <fullName evidence="3">Ankyrin repeat-containing protein</fullName>
    </recommendedName>
</protein>